<keyword evidence="3" id="KW-1185">Reference proteome</keyword>
<dbReference type="Proteomes" id="UP000694924">
    <property type="component" value="Unplaced"/>
</dbReference>
<sequence length="996" mass="116337">MSFAKARIQRFNDLTNKVPPPGAYDPKFGPKVKGLAIEKRERFQDNKSVTSNSTESSLTVSRNSARKQLPEKFVAPICVKKRVIVKPMSTSLTKEKLKSTNQINSKSVNKQQYNSTHELLELKVECENKDRTIHEHEKQIEEMKEEICKLEVQIEELHRKQIEVEEQHKKDIETMAKLQQEVLDNHDERHQAEANELRTKLLDISREKEEEISARRTVEKELRNRVAELSERILHLESEFAKKTEANQALMTTLEIRNEELLSKLKALEEERNIQIDLLEKEKLQLTLDVNDLTENKCELEAKLEKRQNVILELQGQLSTLQCELDELRAEYDKLVYDSTMETNQLVKEHNKEKETSIDWFLKENQKLEQEHEQTKMTVVKLETDLEKVTETNTCLQNELQDMKRLYTDVNQQLTQAHKELESAEEKHELLLEKHETEIEALKKKHHEENLQLQHRLEEIRINYINGIENLCLAKFKETVDIKNKGQHIEEENNQIKEIEDIIEGYLDYLLPFDNVIQMGKIRAISYDHDGKVNIVCKEATSEVEGEMSHINNIFMRRLTVLESERAALKSKLALKDEEIEALSFQIKELKYSAATQESFSQSLQIELDKAETELIEKKAELKALKNQIRSEAAELVSRRKRFEIIMTENKAAFAAVSEHLAQSNAEVERLQYELKCAEDNIKDYQDFLISIYNNTKVVQNYTKQLDANRQIVNQIEADSISQCETLKKRYENKIDELKQVASLEITRLCEAVKKKSSQCAEMKKQLDEMAGSLWSSQNLLVNLEQTNDEHLIKISRLELENIKLKEILQKQEGKLSATCNPIDEEAYHQSLEQSQKEKLEENDRCEDNKCLLIEKKTEESYEEKLINDLAAERVLRENIETKYKILTESNDLLKKVYDETYDKYVQARISRHSYRRNLVLLKETIHRLEQELESKNKQLEQLQQNITTEKVKLQQKRSQTKGKENVIGGGISKSNHTTPTSSPHKSLTPLRDRNE</sequence>
<organism evidence="3 4">
    <name type="scientific">Polistes dominula</name>
    <name type="common">European paper wasp</name>
    <name type="synonym">Vespa dominula</name>
    <dbReference type="NCBI Taxonomy" id="743375"/>
    <lineage>
        <taxon>Eukaryota</taxon>
        <taxon>Metazoa</taxon>
        <taxon>Ecdysozoa</taxon>
        <taxon>Arthropoda</taxon>
        <taxon>Hexapoda</taxon>
        <taxon>Insecta</taxon>
        <taxon>Pterygota</taxon>
        <taxon>Neoptera</taxon>
        <taxon>Endopterygota</taxon>
        <taxon>Hymenoptera</taxon>
        <taxon>Apocrita</taxon>
        <taxon>Aculeata</taxon>
        <taxon>Vespoidea</taxon>
        <taxon>Vespidae</taxon>
        <taxon>Polistinae</taxon>
        <taxon>Polistini</taxon>
        <taxon>Polistes</taxon>
    </lineage>
</organism>
<gene>
    <name evidence="4" type="primary">LOC107074689</name>
</gene>
<feature type="coiled-coil region" evidence="1">
    <location>
        <begin position="219"/>
        <end position="502"/>
    </location>
</feature>
<feature type="region of interest" description="Disordered" evidence="2">
    <location>
        <begin position="953"/>
        <end position="996"/>
    </location>
</feature>
<evidence type="ECO:0000256" key="2">
    <source>
        <dbReference type="SAM" id="MobiDB-lite"/>
    </source>
</evidence>
<keyword evidence="1" id="KW-0175">Coiled coil</keyword>
<evidence type="ECO:0000313" key="3">
    <source>
        <dbReference type="Proteomes" id="UP000694924"/>
    </source>
</evidence>
<protein>
    <submittedName>
        <fullName evidence="4">Hyaluronan mediated motility receptor-like</fullName>
    </submittedName>
</protein>
<feature type="coiled-coil region" evidence="1">
    <location>
        <begin position="781"/>
        <end position="849"/>
    </location>
</feature>
<dbReference type="RefSeq" id="XP_015191840.1">
    <property type="nucleotide sequence ID" value="XM_015336354.1"/>
</dbReference>
<feature type="coiled-coil region" evidence="1">
    <location>
        <begin position="559"/>
        <end position="741"/>
    </location>
</feature>
<feature type="compositionally biased region" description="Polar residues" evidence="2">
    <location>
        <begin position="973"/>
        <end position="986"/>
    </location>
</feature>
<dbReference type="GeneID" id="107074689"/>
<accession>A0ABM1JHA2</accession>
<name>A0ABM1JHA2_POLDO</name>
<evidence type="ECO:0000256" key="1">
    <source>
        <dbReference type="SAM" id="Coils"/>
    </source>
</evidence>
<feature type="coiled-coil region" evidence="1">
    <location>
        <begin position="119"/>
        <end position="195"/>
    </location>
</feature>
<reference evidence="4" key="1">
    <citation type="submission" date="2025-08" db="UniProtKB">
        <authorList>
            <consortium name="RefSeq"/>
        </authorList>
    </citation>
    <scope>IDENTIFICATION</scope>
    <source>
        <tissue evidence="4">Whole body</tissue>
    </source>
</reference>
<evidence type="ECO:0000313" key="4">
    <source>
        <dbReference type="RefSeq" id="XP_015191840.1"/>
    </source>
</evidence>
<feature type="region of interest" description="Disordered" evidence="2">
    <location>
        <begin position="44"/>
        <end position="65"/>
    </location>
</feature>
<feature type="compositionally biased region" description="Polar residues" evidence="2">
    <location>
        <begin position="46"/>
        <end position="63"/>
    </location>
</feature>
<proteinExistence type="predicted"/>